<accession>A0A0E0BGH9</accession>
<reference evidence="1" key="2">
    <citation type="submission" date="2018-05" db="EMBL/GenBank/DDBJ databases">
        <title>OgluRS3 (Oryza glumaepatula Reference Sequence Version 3).</title>
        <authorList>
            <person name="Zhang J."/>
            <person name="Kudrna D."/>
            <person name="Lee S."/>
            <person name="Talag J."/>
            <person name="Welchert J."/>
            <person name="Wing R.A."/>
        </authorList>
    </citation>
    <scope>NUCLEOTIDE SEQUENCE [LARGE SCALE GENOMIC DNA]</scope>
</reference>
<organism evidence="1">
    <name type="scientific">Oryza glumipatula</name>
    <dbReference type="NCBI Taxonomy" id="40148"/>
    <lineage>
        <taxon>Eukaryota</taxon>
        <taxon>Viridiplantae</taxon>
        <taxon>Streptophyta</taxon>
        <taxon>Embryophyta</taxon>
        <taxon>Tracheophyta</taxon>
        <taxon>Spermatophyta</taxon>
        <taxon>Magnoliopsida</taxon>
        <taxon>Liliopsida</taxon>
        <taxon>Poales</taxon>
        <taxon>Poaceae</taxon>
        <taxon>BOP clade</taxon>
        <taxon>Oryzoideae</taxon>
        <taxon>Oryzeae</taxon>
        <taxon>Oryzinae</taxon>
        <taxon>Oryza</taxon>
    </lineage>
</organism>
<dbReference type="GO" id="GO:0034090">
    <property type="term" value="P:maintenance of meiotic sister chromatid cohesion"/>
    <property type="evidence" value="ECO:0007669"/>
    <property type="project" value="InterPro"/>
</dbReference>
<name>A0A0E0BGH9_9ORYZ</name>
<dbReference type="PANTHER" id="PTHR34373">
    <property type="entry name" value="SHUGOSHIN 2"/>
    <property type="match status" value="1"/>
</dbReference>
<dbReference type="STRING" id="40148.A0A0E0BGH9"/>
<dbReference type="InterPro" id="IPR044693">
    <property type="entry name" value="SGO_plant"/>
</dbReference>
<keyword evidence="2" id="KW-1185">Reference proteome</keyword>
<evidence type="ECO:0000313" key="2">
    <source>
        <dbReference type="Proteomes" id="UP000026961"/>
    </source>
</evidence>
<proteinExistence type="predicted"/>
<dbReference type="EnsemblPlants" id="OGLUM11G06010.1">
    <property type="protein sequence ID" value="OGLUM11G06010.1"/>
    <property type="gene ID" value="OGLUM11G06010"/>
</dbReference>
<dbReference type="GO" id="GO:0000775">
    <property type="term" value="C:chromosome, centromeric region"/>
    <property type="evidence" value="ECO:0007669"/>
    <property type="project" value="InterPro"/>
</dbReference>
<dbReference type="PANTHER" id="PTHR34373:SF9">
    <property type="entry name" value="SHUGOSHIN 2"/>
    <property type="match status" value="1"/>
</dbReference>
<evidence type="ECO:0000313" key="1">
    <source>
        <dbReference type="EnsemblPlants" id="OGLUM11G06010.1"/>
    </source>
</evidence>
<reference evidence="1" key="1">
    <citation type="submission" date="2015-04" db="UniProtKB">
        <authorList>
            <consortium name="EnsemblPlants"/>
        </authorList>
    </citation>
    <scope>IDENTIFICATION</scope>
</reference>
<protein>
    <submittedName>
        <fullName evidence="1">Uncharacterized protein</fullName>
    </submittedName>
</protein>
<dbReference type="GO" id="GO:0045144">
    <property type="term" value="P:meiotic sister chromatid segregation"/>
    <property type="evidence" value="ECO:0007669"/>
    <property type="project" value="InterPro"/>
</dbReference>
<sequence length="219" mass="24826">MEAAVFAPHQVAILALPVVEAESAAAAAPGRMAVNGVSSISKGGAVMRRRTRNLWGSLRRGRMGQKLWLANWQIAQANSHMLAERNLGRDRVRSWLSDHFIKSLQHQFACSRPIIIAKISELEVWRCSYSGCKFSWSRLVTLLLAINQSPMVLDFFSTLASIKMMAHDCWSCIGERRHTCVHTSYRHRGILQKKKKRSRSQVQSPLHPRVSRIDLHAYL</sequence>
<dbReference type="Proteomes" id="UP000026961">
    <property type="component" value="Chromosome 11"/>
</dbReference>
<dbReference type="HOGENOM" id="CLU_1148780_0_0_1"/>
<dbReference type="Gramene" id="OGLUM11G06010.1">
    <property type="protein sequence ID" value="OGLUM11G06010.1"/>
    <property type="gene ID" value="OGLUM11G06010"/>
</dbReference>
<dbReference type="AlphaFoldDB" id="A0A0E0BGH9"/>